<evidence type="ECO:0000256" key="2">
    <source>
        <dbReference type="ARBA" id="ARBA00022448"/>
    </source>
</evidence>
<accession>A0A917HZQ4</accession>
<dbReference type="InterPro" id="IPR012910">
    <property type="entry name" value="Plug_dom"/>
</dbReference>
<name>A0A917HZQ4_9SPHI</name>
<reference evidence="10" key="2">
    <citation type="submission" date="2020-09" db="EMBL/GenBank/DDBJ databases">
        <authorList>
            <person name="Sun Q."/>
            <person name="Zhou Y."/>
        </authorList>
    </citation>
    <scope>NUCLEOTIDE SEQUENCE</scope>
    <source>
        <strain evidence="10">CGMCC 1.12195</strain>
    </source>
</reference>
<keyword evidence="11" id="KW-1185">Reference proteome</keyword>
<evidence type="ECO:0000256" key="7">
    <source>
        <dbReference type="PROSITE-ProRule" id="PRU01360"/>
    </source>
</evidence>
<dbReference type="InterPro" id="IPR036942">
    <property type="entry name" value="Beta-barrel_TonB_sf"/>
</dbReference>
<dbReference type="InterPro" id="IPR037066">
    <property type="entry name" value="Plug_dom_sf"/>
</dbReference>
<reference evidence="10" key="1">
    <citation type="journal article" date="2014" name="Int. J. Syst. Evol. Microbiol.">
        <title>Complete genome sequence of Corynebacterium casei LMG S-19264T (=DSM 44701T), isolated from a smear-ripened cheese.</title>
        <authorList>
            <consortium name="US DOE Joint Genome Institute (JGI-PGF)"/>
            <person name="Walter F."/>
            <person name="Albersmeier A."/>
            <person name="Kalinowski J."/>
            <person name="Ruckert C."/>
        </authorList>
    </citation>
    <scope>NUCLEOTIDE SEQUENCE</scope>
    <source>
        <strain evidence="10">CGMCC 1.12195</strain>
    </source>
</reference>
<keyword evidence="5 7" id="KW-0472">Membrane</keyword>
<dbReference type="RefSeq" id="WP_188507880.1">
    <property type="nucleotide sequence ID" value="NZ_BMER01000005.1"/>
</dbReference>
<keyword evidence="4 7" id="KW-0812">Transmembrane</keyword>
<evidence type="ECO:0000313" key="11">
    <source>
        <dbReference type="Proteomes" id="UP000660862"/>
    </source>
</evidence>
<keyword evidence="3 7" id="KW-1134">Transmembrane beta strand</keyword>
<evidence type="ECO:0000256" key="6">
    <source>
        <dbReference type="ARBA" id="ARBA00023237"/>
    </source>
</evidence>
<evidence type="ECO:0000256" key="4">
    <source>
        <dbReference type="ARBA" id="ARBA00022692"/>
    </source>
</evidence>
<feature type="chain" id="PRO_5037770564" evidence="8">
    <location>
        <begin position="22"/>
        <end position="1065"/>
    </location>
</feature>
<proteinExistence type="inferred from homology"/>
<dbReference type="EMBL" id="BMER01000005">
    <property type="protein sequence ID" value="GGH00129.1"/>
    <property type="molecule type" value="Genomic_DNA"/>
</dbReference>
<evidence type="ECO:0000259" key="9">
    <source>
        <dbReference type="Pfam" id="PF07715"/>
    </source>
</evidence>
<protein>
    <submittedName>
        <fullName evidence="10">SusC/RagA family TonB-linked outer membrane protein</fullName>
    </submittedName>
</protein>
<organism evidence="10 11">
    <name type="scientific">Parapedobacter pyrenivorans</name>
    <dbReference type="NCBI Taxonomy" id="1305674"/>
    <lineage>
        <taxon>Bacteria</taxon>
        <taxon>Pseudomonadati</taxon>
        <taxon>Bacteroidota</taxon>
        <taxon>Sphingobacteriia</taxon>
        <taxon>Sphingobacteriales</taxon>
        <taxon>Sphingobacteriaceae</taxon>
        <taxon>Parapedobacter</taxon>
    </lineage>
</organism>
<dbReference type="SUPFAM" id="SSF56935">
    <property type="entry name" value="Porins"/>
    <property type="match status" value="1"/>
</dbReference>
<feature type="signal peptide" evidence="8">
    <location>
        <begin position="1"/>
        <end position="21"/>
    </location>
</feature>
<dbReference type="PROSITE" id="PS52016">
    <property type="entry name" value="TONB_DEPENDENT_REC_3"/>
    <property type="match status" value="1"/>
</dbReference>
<dbReference type="SUPFAM" id="SSF49464">
    <property type="entry name" value="Carboxypeptidase regulatory domain-like"/>
    <property type="match status" value="1"/>
</dbReference>
<evidence type="ECO:0000256" key="8">
    <source>
        <dbReference type="SAM" id="SignalP"/>
    </source>
</evidence>
<evidence type="ECO:0000313" key="10">
    <source>
        <dbReference type="EMBL" id="GGH00129.1"/>
    </source>
</evidence>
<dbReference type="AlphaFoldDB" id="A0A917HZQ4"/>
<dbReference type="Gene3D" id="2.170.130.10">
    <property type="entry name" value="TonB-dependent receptor, plug domain"/>
    <property type="match status" value="1"/>
</dbReference>
<gene>
    <name evidence="10" type="ORF">GCM10007415_40060</name>
</gene>
<comment type="similarity">
    <text evidence="7">Belongs to the TonB-dependent receptor family.</text>
</comment>
<sequence length="1065" mass="118481">MNIKIIGAVIALVSYATTLFAQHRVTGSITDAQHGTAIHGASIKVASSQSGTYTDANGRFSFIIRDSGNVQLHIAHLGYSAIDTLIKVPPPAPISINLQRTSNVIEEVMVSTGYQNLPKDRLTGSFEQVDSKLFNRQISQDVISRLDGLVPGMLFDKRGGSNTAFRIRGLSSISPQVAQPLIVVDDFPYEGDIQNINPNDVERITFLKDAAAASIWGAQAGNGVVVITTKKAALNKPFSVSVTANVSMQDRVDLFYQPQMSPSDFIDIEHFLFEQGAFDNDLANTVSWPVITPAVEIMEKQRQGELSDEEAQRLLNGLRTRDIRHDLANYVYQRPLAQQYALNMNGGGDRLSYFIAGGMDKARNHQVGDGSQRITLRTQSTFNPIKHLQLQANIMYVNSLSENNGLGELRTGATGTVYPYARLVDDDGRPAILEHTYRLGFVDTVGSGKLLDWHYRPLEEIDLADNTARVNDLLINLSARYQLVPALNAEVRYQYQHQQTGSRNHRSDQTFSTRNQINRFTQINGDNVYHPLPLGGILQLQESNRRAHNIRGQLNFAKDWTRNHRLIVLAGGEIRQIEESTYASAAFGYDDELMLAQPIDMVNRYPIYGGMAFDSQLGQAPTFAGRMNRFVSIFANASYTYKTDHVFTASARRDASNLFGVTTNNKWKPLWSAGYKWQVSNASFYAWQWLPQLSLRATYGHSGNVNNSIAAVTTIDYRGVSSLGRNQYALIMNPPNADLRWENIATTNLALDFGLKDHRISGSIEYFQKNASDLIAAVPADMTTGFSTLTRNVAQLKTKGWDVSLNSRNLQGALAWSTDFFLSVNKTEITKYLVERSRASAYVGNGANLIPIEGHDAYNIVSYRWGGLDPANGNPRAYANGELSSNYIDIINNATLDDLVFHGSALPRTFGSLRNTWSLLGLSLSANITYRTGYYFRKPTVSYVGLLNNGVVAHGDYYDRWQQPGDEQHTAVPSMVYPADSRRDEVYRDSEATVERGDHIRLQDINLSYRLDKATFPALPARSASITVYARNLPIIWRANNLGIDPDTRSYPSPFSLSLGLNLTF</sequence>
<dbReference type="Pfam" id="PF13715">
    <property type="entry name" value="CarbopepD_reg_2"/>
    <property type="match status" value="1"/>
</dbReference>
<dbReference type="GO" id="GO:0009279">
    <property type="term" value="C:cell outer membrane"/>
    <property type="evidence" value="ECO:0007669"/>
    <property type="project" value="UniProtKB-SubCell"/>
</dbReference>
<keyword evidence="2 7" id="KW-0813">Transport</keyword>
<dbReference type="Gene3D" id="2.60.40.1120">
    <property type="entry name" value="Carboxypeptidase-like, regulatory domain"/>
    <property type="match status" value="1"/>
</dbReference>
<dbReference type="Proteomes" id="UP000660862">
    <property type="component" value="Unassembled WGS sequence"/>
</dbReference>
<keyword evidence="8" id="KW-0732">Signal</keyword>
<dbReference type="InterPro" id="IPR008969">
    <property type="entry name" value="CarboxyPept-like_regulatory"/>
</dbReference>
<dbReference type="InterPro" id="IPR039426">
    <property type="entry name" value="TonB-dep_rcpt-like"/>
</dbReference>
<keyword evidence="6 7" id="KW-0998">Cell outer membrane</keyword>
<comment type="caution">
    <text evidence="10">The sequence shown here is derived from an EMBL/GenBank/DDBJ whole genome shotgun (WGS) entry which is preliminary data.</text>
</comment>
<dbReference type="Gene3D" id="2.40.170.20">
    <property type="entry name" value="TonB-dependent receptor, beta-barrel domain"/>
    <property type="match status" value="1"/>
</dbReference>
<dbReference type="NCBIfam" id="TIGR04056">
    <property type="entry name" value="OMP_RagA_SusC"/>
    <property type="match status" value="1"/>
</dbReference>
<dbReference type="InterPro" id="IPR023997">
    <property type="entry name" value="TonB-dep_OMP_SusC/RagA_CS"/>
</dbReference>
<evidence type="ECO:0000256" key="1">
    <source>
        <dbReference type="ARBA" id="ARBA00004571"/>
    </source>
</evidence>
<feature type="domain" description="TonB-dependent receptor plug" evidence="9">
    <location>
        <begin position="119"/>
        <end position="224"/>
    </location>
</feature>
<comment type="subcellular location">
    <subcellularLocation>
        <location evidence="1 7">Cell outer membrane</location>
        <topology evidence="1 7">Multi-pass membrane protein</topology>
    </subcellularLocation>
</comment>
<dbReference type="NCBIfam" id="TIGR04057">
    <property type="entry name" value="SusC_RagA_signa"/>
    <property type="match status" value="1"/>
</dbReference>
<evidence type="ECO:0000256" key="5">
    <source>
        <dbReference type="ARBA" id="ARBA00023136"/>
    </source>
</evidence>
<dbReference type="InterPro" id="IPR023996">
    <property type="entry name" value="TonB-dep_OMP_SusC/RagA"/>
</dbReference>
<evidence type="ECO:0000256" key="3">
    <source>
        <dbReference type="ARBA" id="ARBA00022452"/>
    </source>
</evidence>
<dbReference type="Pfam" id="PF07715">
    <property type="entry name" value="Plug"/>
    <property type="match status" value="1"/>
</dbReference>